<dbReference type="SUPFAM" id="SSF52172">
    <property type="entry name" value="CheY-like"/>
    <property type="match status" value="1"/>
</dbReference>
<comment type="subunit">
    <text evidence="13">At low DSF concentrations, interacts with RpfF.</text>
</comment>
<dbReference type="Pfam" id="PF01590">
    <property type="entry name" value="GAF"/>
    <property type="match status" value="1"/>
</dbReference>
<dbReference type="Gene3D" id="3.40.50.2300">
    <property type="match status" value="1"/>
</dbReference>
<comment type="catalytic activity">
    <reaction evidence="1">
        <text>ATP + protein L-histidine = ADP + protein N-phospho-L-histidine.</text>
        <dbReference type="EC" id="2.7.13.3"/>
    </reaction>
</comment>
<feature type="domain" description="CHASE" evidence="19">
    <location>
        <begin position="110"/>
        <end position="247"/>
    </location>
</feature>
<evidence type="ECO:0000256" key="11">
    <source>
        <dbReference type="ARBA" id="ARBA00023012"/>
    </source>
</evidence>
<dbReference type="InterPro" id="IPR036890">
    <property type="entry name" value="HATPase_C_sf"/>
</dbReference>
<sequence>MQPINVLSSRKAFLTRFMVGALLLVILAAGWYIDGVNERRLIEVEKNRTFEELNVYRTQLEGTLASNIQLVRGLAIALAPQPNLNQAQFERFAAPLFETSQVLRNVGAAPDMVLQMIYPLEGNEKAIGLNYLTHPQQKKDAIRARDSRTIVLAGPLELIQGGMALIARVPVYVDKDQFWGLLSVVIDMPKLYEQVSLNKLEGDYLIAIQGKNGLGDSGEYFYGSPTIQEHNPLAFTIHVPSGSWIMYAAPRYGWKASSAALWPFRLALLTIVLFFLFAFSFYTRLLSELKSKTSALTNMGSLAKVGAWSVDLATHQITLSEVTRQIFAVPPDYQPTWMSSTEFFKEGPHRKKFQDHMNQAIKYGKPFEDEFIVQPHKGQECWVLVKAQAKQHNGWTLQVFGSVQNINDRKMMAIEHEKVARNNELLAQLSTHEAILNNHTERAQELCTDAVCQAARASRASIWLLSEDHALLYPTCFSNTRRDSLQHFPPWRKATLPGLFSAVLSKQVIEASMATKHPITRPLADQYLDPFEVEAMLIMPILHRGAVCGILCTEYADPYPDWTDSDRRFIQAIAAMLASLFSGQQQQQAKRKAVIEKELAEQSAKIKADFLASMSHEIRTPMNGIIGMLEILGNSQLTDTQQRNLALAQSSAESLLTIINDILDFSKIEAGKLNIEQIECDLIQIISDCFAAFAPRANDQQTELFIDSRNMQYQHAKTDPHRLKQILNNLISNAVKFTENGKVTLTCYTEHTSEQTRLWCSVEDTGIGISKQQLSKIFDSFTQADPSTTRKFGGTGLGLTIARQLCELMGGALNAYSKPNLGSTFTFYIELTDPQPIRALDTNNDSLYVIDAHSASDLAARHMLDAWHIPSEHFESVTHMLAVYEEAPSQRPALIIATDVLNDTPESDINRLLKHIKTKQLSYALLCKNMAQTQAWPQFSSNNVLLAPLTPANALSLVKRKEQLAAKTVEDVCLDVDILLVEDNKINQTVATTLLEKLGAHVTCAHNGLAALNHLKVRDESYAIILMDCQMPEMDGYTATREIRAGVAGEQHQQTPIIALTANAMEGDEEKCLAAGMDAYLSKPINFAALSKMLQRWVDEAKTC</sequence>
<proteinExistence type="predicted"/>
<feature type="transmembrane region" description="Helical" evidence="16">
    <location>
        <begin position="12"/>
        <end position="33"/>
    </location>
</feature>
<reference evidence="20 21" key="1">
    <citation type="journal article" date="2015" name="BMC Genomics">
        <title>Genome mining reveals unlocked bioactive potential of marine Gram-negative bacteria.</title>
        <authorList>
            <person name="Machado H."/>
            <person name="Sonnenschein E.C."/>
            <person name="Melchiorsen J."/>
            <person name="Gram L."/>
        </authorList>
    </citation>
    <scope>NUCLEOTIDE SEQUENCE [LARGE SCALE GENOMIC DNA]</scope>
    <source>
        <strain evidence="20 21">S2471</strain>
    </source>
</reference>
<evidence type="ECO:0000259" key="17">
    <source>
        <dbReference type="PROSITE" id="PS50109"/>
    </source>
</evidence>
<dbReference type="CDD" id="cd16922">
    <property type="entry name" value="HATPase_EvgS-ArcB-TorS-like"/>
    <property type="match status" value="1"/>
</dbReference>
<evidence type="ECO:0000256" key="10">
    <source>
        <dbReference type="ARBA" id="ARBA00022989"/>
    </source>
</evidence>
<dbReference type="InterPro" id="IPR005467">
    <property type="entry name" value="His_kinase_dom"/>
</dbReference>
<dbReference type="PANTHER" id="PTHR45339:SF1">
    <property type="entry name" value="HYBRID SIGNAL TRANSDUCTION HISTIDINE KINASE J"/>
    <property type="match status" value="1"/>
</dbReference>
<dbReference type="InterPro" id="IPR011006">
    <property type="entry name" value="CheY-like_superfamily"/>
</dbReference>
<dbReference type="InterPro" id="IPR029016">
    <property type="entry name" value="GAF-like_dom_sf"/>
</dbReference>
<gene>
    <name evidence="20" type="ORF">TW77_15455</name>
</gene>
<evidence type="ECO:0000313" key="20">
    <source>
        <dbReference type="EMBL" id="KJZ07485.1"/>
    </source>
</evidence>
<dbReference type="Gene3D" id="3.30.450.40">
    <property type="match status" value="1"/>
</dbReference>
<comment type="subcellular location">
    <subcellularLocation>
        <location evidence="2">Membrane</location>
    </subcellularLocation>
</comment>
<evidence type="ECO:0000259" key="19">
    <source>
        <dbReference type="PROSITE" id="PS50839"/>
    </source>
</evidence>
<keyword evidence="8 20" id="KW-0418">Kinase</keyword>
<dbReference type="EMBL" id="JXYA01000037">
    <property type="protein sequence ID" value="KJZ07485.1"/>
    <property type="molecule type" value="Genomic_DNA"/>
</dbReference>
<dbReference type="GO" id="GO:0016020">
    <property type="term" value="C:membrane"/>
    <property type="evidence" value="ECO:0007669"/>
    <property type="project" value="UniProtKB-SubCell"/>
</dbReference>
<organism evidence="20 21">
    <name type="scientific">Pseudoalteromonas rubra</name>
    <dbReference type="NCBI Taxonomy" id="43658"/>
    <lineage>
        <taxon>Bacteria</taxon>
        <taxon>Pseudomonadati</taxon>
        <taxon>Pseudomonadota</taxon>
        <taxon>Gammaproteobacteria</taxon>
        <taxon>Alteromonadales</taxon>
        <taxon>Pseudoalteromonadaceae</taxon>
        <taxon>Pseudoalteromonas</taxon>
    </lineage>
</organism>
<dbReference type="SMART" id="SM00388">
    <property type="entry name" value="HisKA"/>
    <property type="match status" value="1"/>
</dbReference>
<evidence type="ECO:0000256" key="5">
    <source>
        <dbReference type="ARBA" id="ARBA00022679"/>
    </source>
</evidence>
<dbReference type="Pfam" id="PF00072">
    <property type="entry name" value="Response_reg"/>
    <property type="match status" value="1"/>
</dbReference>
<dbReference type="Gene3D" id="3.30.450.350">
    <property type="entry name" value="CHASE domain"/>
    <property type="match status" value="1"/>
</dbReference>
<evidence type="ECO:0000256" key="14">
    <source>
        <dbReference type="ARBA" id="ARBA00068150"/>
    </source>
</evidence>
<feature type="modified residue" description="4-aspartylphosphate" evidence="15">
    <location>
        <position position="1028"/>
    </location>
</feature>
<keyword evidence="12 16" id="KW-0472">Membrane</keyword>
<dbReference type="InterPro" id="IPR036097">
    <property type="entry name" value="HisK_dim/P_sf"/>
</dbReference>
<dbReference type="GO" id="GO:0005524">
    <property type="term" value="F:ATP binding"/>
    <property type="evidence" value="ECO:0007669"/>
    <property type="project" value="UniProtKB-KW"/>
</dbReference>
<evidence type="ECO:0000256" key="12">
    <source>
        <dbReference type="ARBA" id="ARBA00023136"/>
    </source>
</evidence>
<evidence type="ECO:0000256" key="2">
    <source>
        <dbReference type="ARBA" id="ARBA00004370"/>
    </source>
</evidence>
<dbReference type="InterPro" id="IPR035965">
    <property type="entry name" value="PAS-like_dom_sf"/>
</dbReference>
<feature type="domain" description="Response regulatory" evidence="18">
    <location>
        <begin position="977"/>
        <end position="1098"/>
    </location>
</feature>
<evidence type="ECO:0000256" key="6">
    <source>
        <dbReference type="ARBA" id="ARBA00022692"/>
    </source>
</evidence>
<dbReference type="PROSITE" id="PS50839">
    <property type="entry name" value="CHASE"/>
    <property type="match status" value="1"/>
</dbReference>
<dbReference type="FunFam" id="1.10.287.130:FF:000002">
    <property type="entry name" value="Two-component osmosensing histidine kinase"/>
    <property type="match status" value="1"/>
</dbReference>
<dbReference type="SUPFAM" id="SSF55874">
    <property type="entry name" value="ATPase domain of HSP90 chaperone/DNA topoisomerase II/histidine kinase"/>
    <property type="match status" value="1"/>
</dbReference>
<keyword evidence="4 15" id="KW-0597">Phosphoprotein</keyword>
<dbReference type="Gene3D" id="3.30.450.20">
    <property type="entry name" value="PAS domain"/>
    <property type="match status" value="1"/>
</dbReference>
<feature type="transmembrane region" description="Helical" evidence="16">
    <location>
        <begin position="260"/>
        <end position="282"/>
    </location>
</feature>
<comment type="caution">
    <text evidence="20">The sequence shown here is derived from an EMBL/GenBank/DDBJ whole genome shotgun (WGS) entry which is preliminary data.</text>
</comment>
<keyword evidence="7" id="KW-0547">Nucleotide-binding</keyword>
<dbReference type="InterPro" id="IPR003661">
    <property type="entry name" value="HisK_dim/P_dom"/>
</dbReference>
<dbReference type="SMART" id="SM01079">
    <property type="entry name" value="CHASE"/>
    <property type="match status" value="1"/>
</dbReference>
<feature type="domain" description="Histidine kinase" evidence="17">
    <location>
        <begin position="613"/>
        <end position="833"/>
    </location>
</feature>
<dbReference type="FunFam" id="3.30.565.10:FF:000010">
    <property type="entry name" value="Sensor histidine kinase RcsC"/>
    <property type="match status" value="1"/>
</dbReference>
<keyword evidence="6 16" id="KW-0812">Transmembrane</keyword>
<keyword evidence="5" id="KW-0808">Transferase</keyword>
<evidence type="ECO:0000256" key="7">
    <source>
        <dbReference type="ARBA" id="ARBA00022741"/>
    </source>
</evidence>
<dbReference type="CDD" id="cd17546">
    <property type="entry name" value="REC_hyHK_CKI1_RcsC-like"/>
    <property type="match status" value="1"/>
</dbReference>
<dbReference type="PRINTS" id="PR00344">
    <property type="entry name" value="BCTRLSENSOR"/>
</dbReference>
<accession>A0A0F4QJQ0</accession>
<dbReference type="Gene3D" id="1.10.287.130">
    <property type="match status" value="1"/>
</dbReference>
<dbReference type="InterPro" id="IPR042240">
    <property type="entry name" value="CHASE_sf"/>
</dbReference>
<dbReference type="InterPro" id="IPR001789">
    <property type="entry name" value="Sig_transdc_resp-reg_receiver"/>
</dbReference>
<evidence type="ECO:0000256" key="13">
    <source>
        <dbReference type="ARBA" id="ARBA00064003"/>
    </source>
</evidence>
<dbReference type="PROSITE" id="PS50109">
    <property type="entry name" value="HIS_KIN"/>
    <property type="match status" value="1"/>
</dbReference>
<dbReference type="PATRIC" id="fig|43658.5.peg.3269"/>
<name>A0A0F4QJQ0_9GAMM</name>
<dbReference type="Pfam" id="PF03924">
    <property type="entry name" value="CHASE"/>
    <property type="match status" value="1"/>
</dbReference>
<dbReference type="SUPFAM" id="SSF55785">
    <property type="entry name" value="PYP-like sensor domain (PAS domain)"/>
    <property type="match status" value="1"/>
</dbReference>
<dbReference type="InterPro" id="IPR004358">
    <property type="entry name" value="Sig_transdc_His_kin-like_C"/>
</dbReference>
<dbReference type="Pfam" id="PF02518">
    <property type="entry name" value="HATPase_c"/>
    <property type="match status" value="1"/>
</dbReference>
<dbReference type="SUPFAM" id="SSF47384">
    <property type="entry name" value="Homodimeric domain of signal transducing histidine kinase"/>
    <property type="match status" value="1"/>
</dbReference>
<dbReference type="RefSeq" id="WP_046005879.1">
    <property type="nucleotide sequence ID" value="NZ_JXYA01000037.1"/>
</dbReference>
<keyword evidence="11" id="KW-0902">Two-component regulatory system</keyword>
<dbReference type="Gene3D" id="3.30.565.10">
    <property type="entry name" value="Histidine kinase-like ATPase, C-terminal domain"/>
    <property type="match status" value="1"/>
</dbReference>
<evidence type="ECO:0000256" key="9">
    <source>
        <dbReference type="ARBA" id="ARBA00022840"/>
    </source>
</evidence>
<dbReference type="SMART" id="SM00448">
    <property type="entry name" value="REC"/>
    <property type="match status" value="1"/>
</dbReference>
<dbReference type="SMART" id="SM00387">
    <property type="entry name" value="HATPase_c"/>
    <property type="match status" value="1"/>
</dbReference>
<dbReference type="EC" id="2.7.13.3" evidence="3"/>
<keyword evidence="10 16" id="KW-1133">Transmembrane helix</keyword>
<dbReference type="CDD" id="cd00082">
    <property type="entry name" value="HisKA"/>
    <property type="match status" value="1"/>
</dbReference>
<evidence type="ECO:0000256" key="4">
    <source>
        <dbReference type="ARBA" id="ARBA00022553"/>
    </source>
</evidence>
<dbReference type="Pfam" id="PF00512">
    <property type="entry name" value="HisKA"/>
    <property type="match status" value="1"/>
</dbReference>
<evidence type="ECO:0000256" key="15">
    <source>
        <dbReference type="PROSITE-ProRule" id="PRU00169"/>
    </source>
</evidence>
<evidence type="ECO:0000313" key="21">
    <source>
        <dbReference type="Proteomes" id="UP000033452"/>
    </source>
</evidence>
<dbReference type="InterPro" id="IPR003018">
    <property type="entry name" value="GAF"/>
</dbReference>
<evidence type="ECO:0000256" key="1">
    <source>
        <dbReference type="ARBA" id="ARBA00000085"/>
    </source>
</evidence>
<dbReference type="SUPFAM" id="SSF55781">
    <property type="entry name" value="GAF domain-like"/>
    <property type="match status" value="1"/>
</dbReference>
<protein>
    <recommendedName>
        <fullName evidence="14">Sensory/regulatory protein RpfC</fullName>
        <ecNumber evidence="3">2.7.13.3</ecNumber>
    </recommendedName>
</protein>
<dbReference type="GO" id="GO:0000155">
    <property type="term" value="F:phosphorelay sensor kinase activity"/>
    <property type="evidence" value="ECO:0007669"/>
    <property type="project" value="InterPro"/>
</dbReference>
<evidence type="ECO:0000259" key="18">
    <source>
        <dbReference type="PROSITE" id="PS50110"/>
    </source>
</evidence>
<evidence type="ECO:0000256" key="8">
    <source>
        <dbReference type="ARBA" id="ARBA00022777"/>
    </source>
</evidence>
<evidence type="ECO:0000256" key="16">
    <source>
        <dbReference type="SAM" id="Phobius"/>
    </source>
</evidence>
<dbReference type="SMART" id="SM00065">
    <property type="entry name" value="GAF"/>
    <property type="match status" value="1"/>
</dbReference>
<dbReference type="InterPro" id="IPR003594">
    <property type="entry name" value="HATPase_dom"/>
</dbReference>
<dbReference type="InterPro" id="IPR006189">
    <property type="entry name" value="CHASE_dom"/>
</dbReference>
<dbReference type="Proteomes" id="UP000033452">
    <property type="component" value="Unassembled WGS sequence"/>
</dbReference>
<keyword evidence="21" id="KW-1185">Reference proteome</keyword>
<dbReference type="AlphaFoldDB" id="A0A0F4QJQ0"/>
<dbReference type="PROSITE" id="PS50110">
    <property type="entry name" value="RESPONSE_REGULATORY"/>
    <property type="match status" value="1"/>
</dbReference>
<evidence type="ECO:0000256" key="3">
    <source>
        <dbReference type="ARBA" id="ARBA00012438"/>
    </source>
</evidence>
<dbReference type="PANTHER" id="PTHR45339">
    <property type="entry name" value="HYBRID SIGNAL TRANSDUCTION HISTIDINE KINASE J"/>
    <property type="match status" value="1"/>
</dbReference>
<keyword evidence="9" id="KW-0067">ATP-binding</keyword>